<comment type="caution">
    <text evidence="11">The sequence shown here is derived from an EMBL/GenBank/DDBJ whole genome shotgun (WGS) entry which is preliminary data.</text>
</comment>
<keyword evidence="12" id="KW-1185">Reference proteome</keyword>
<keyword evidence="8" id="KW-0406">Ion transport</keyword>
<dbReference type="EMBL" id="JACHWQ010000002">
    <property type="protein sequence ID" value="MBB2975520.1"/>
    <property type="molecule type" value="Genomic_DNA"/>
</dbReference>
<dbReference type="PANTHER" id="PTHR42771:SF2">
    <property type="entry name" value="IRON(3+)-HYDROXAMATE IMPORT ATP-BINDING PROTEIN FHUC"/>
    <property type="match status" value="1"/>
</dbReference>
<proteinExistence type="predicted"/>
<dbReference type="InterPro" id="IPR051535">
    <property type="entry name" value="Siderophore_ABC-ATPase"/>
</dbReference>
<keyword evidence="2" id="KW-0813">Transport</keyword>
<dbReference type="Pfam" id="PF00005">
    <property type="entry name" value="ABC_tran"/>
    <property type="match status" value="1"/>
</dbReference>
<evidence type="ECO:0000259" key="10">
    <source>
        <dbReference type="PROSITE" id="PS50893"/>
    </source>
</evidence>
<feature type="domain" description="ABC transporter" evidence="10">
    <location>
        <begin position="9"/>
        <end position="245"/>
    </location>
</feature>
<keyword evidence="5" id="KW-0547">Nucleotide-binding</keyword>
<keyword evidence="9" id="KW-0472">Membrane</keyword>
<dbReference type="InterPro" id="IPR003593">
    <property type="entry name" value="AAA+_ATPase"/>
</dbReference>
<dbReference type="GO" id="GO:0005886">
    <property type="term" value="C:plasma membrane"/>
    <property type="evidence" value="ECO:0007669"/>
    <property type="project" value="UniProtKB-SubCell"/>
</dbReference>
<evidence type="ECO:0000313" key="12">
    <source>
        <dbReference type="Proteomes" id="UP000529310"/>
    </source>
</evidence>
<accession>A0A7W4YLK0</accession>
<comment type="subcellular location">
    <subcellularLocation>
        <location evidence="1">Cell membrane</location>
        <topology evidence="1">Peripheral membrane protein</topology>
    </subcellularLocation>
</comment>
<evidence type="ECO:0000256" key="8">
    <source>
        <dbReference type="ARBA" id="ARBA00023065"/>
    </source>
</evidence>
<evidence type="ECO:0000256" key="4">
    <source>
        <dbReference type="ARBA" id="ARBA00022496"/>
    </source>
</evidence>
<dbReference type="SUPFAM" id="SSF52540">
    <property type="entry name" value="P-loop containing nucleoside triphosphate hydrolases"/>
    <property type="match status" value="1"/>
</dbReference>
<sequence>MTDSSAHSLAAAHLALGYRDRRIIDGLDVKIPAGAITAIVGPNACGKSTLLRGLSRLLAPTEGKVLLDGKDIHSMHTREVATVLGLLPQAPQAPDGISVADLVGRGRYPHQGWFRKWSAEDDEIVHAAMEATSVVSLAARNVDELSGGQRQRVWIAMALAQRAEVLLLDEPTTYLDITHQIEVLDLLVDVNRDSGATVVMVLHDLNLASRYADHLIAMRDGRIVAQGAPTDIVTADLVREVFDLDSVVLPDPVGGTPRVSAIGRHHRLTP</sequence>
<dbReference type="PANTHER" id="PTHR42771">
    <property type="entry name" value="IRON(3+)-HYDROXAMATE IMPORT ATP-BINDING PROTEIN FHUC"/>
    <property type="match status" value="1"/>
</dbReference>
<dbReference type="Proteomes" id="UP000529310">
    <property type="component" value="Unassembled WGS sequence"/>
</dbReference>
<evidence type="ECO:0000256" key="7">
    <source>
        <dbReference type="ARBA" id="ARBA00023004"/>
    </source>
</evidence>
<dbReference type="Gene3D" id="3.40.50.300">
    <property type="entry name" value="P-loop containing nucleotide triphosphate hydrolases"/>
    <property type="match status" value="1"/>
</dbReference>
<evidence type="ECO:0000256" key="9">
    <source>
        <dbReference type="ARBA" id="ARBA00023136"/>
    </source>
</evidence>
<dbReference type="PROSITE" id="PS50893">
    <property type="entry name" value="ABC_TRANSPORTER_2"/>
    <property type="match status" value="1"/>
</dbReference>
<dbReference type="InterPro" id="IPR027417">
    <property type="entry name" value="P-loop_NTPase"/>
</dbReference>
<dbReference type="InterPro" id="IPR017871">
    <property type="entry name" value="ABC_transporter-like_CS"/>
</dbReference>
<keyword evidence="6 11" id="KW-0067">ATP-binding</keyword>
<evidence type="ECO:0000256" key="3">
    <source>
        <dbReference type="ARBA" id="ARBA00022475"/>
    </source>
</evidence>
<dbReference type="GO" id="GO:0016887">
    <property type="term" value="F:ATP hydrolysis activity"/>
    <property type="evidence" value="ECO:0007669"/>
    <property type="project" value="InterPro"/>
</dbReference>
<dbReference type="PROSITE" id="PS00211">
    <property type="entry name" value="ABC_TRANSPORTER_1"/>
    <property type="match status" value="1"/>
</dbReference>
<dbReference type="SMART" id="SM00382">
    <property type="entry name" value="AAA"/>
    <property type="match status" value="1"/>
</dbReference>
<evidence type="ECO:0000256" key="2">
    <source>
        <dbReference type="ARBA" id="ARBA00022448"/>
    </source>
</evidence>
<dbReference type="GO" id="GO:0005524">
    <property type="term" value="F:ATP binding"/>
    <property type="evidence" value="ECO:0007669"/>
    <property type="project" value="UniProtKB-KW"/>
</dbReference>
<dbReference type="GO" id="GO:0006826">
    <property type="term" value="P:iron ion transport"/>
    <property type="evidence" value="ECO:0007669"/>
    <property type="project" value="UniProtKB-KW"/>
</dbReference>
<evidence type="ECO:0000313" key="11">
    <source>
        <dbReference type="EMBL" id="MBB2975520.1"/>
    </source>
</evidence>
<name>A0A7W4YLK0_9MICO</name>
<dbReference type="InterPro" id="IPR003439">
    <property type="entry name" value="ABC_transporter-like_ATP-bd"/>
</dbReference>
<dbReference type="CDD" id="cd03214">
    <property type="entry name" value="ABC_Iron-Siderophores_B12_Hemin"/>
    <property type="match status" value="1"/>
</dbReference>
<evidence type="ECO:0000256" key="1">
    <source>
        <dbReference type="ARBA" id="ARBA00004202"/>
    </source>
</evidence>
<evidence type="ECO:0000256" key="5">
    <source>
        <dbReference type="ARBA" id="ARBA00022741"/>
    </source>
</evidence>
<protein>
    <submittedName>
        <fullName evidence="11">Iron complex transport system ATP-binding protein</fullName>
    </submittedName>
</protein>
<gene>
    <name evidence="11" type="ORF">FHX49_001086</name>
</gene>
<dbReference type="RefSeq" id="WP_165139582.1">
    <property type="nucleotide sequence ID" value="NZ_CP049255.1"/>
</dbReference>
<dbReference type="AlphaFoldDB" id="A0A7W4YLK0"/>
<reference evidence="11 12" key="1">
    <citation type="submission" date="2020-08" db="EMBL/GenBank/DDBJ databases">
        <title>Sequencing the genomes of 1000 actinobacteria strains.</title>
        <authorList>
            <person name="Klenk H.-P."/>
        </authorList>
    </citation>
    <scope>NUCLEOTIDE SEQUENCE [LARGE SCALE GENOMIC DNA]</scope>
    <source>
        <strain evidence="11 12">DSM 27099</strain>
    </source>
</reference>
<evidence type="ECO:0000256" key="6">
    <source>
        <dbReference type="ARBA" id="ARBA00022840"/>
    </source>
</evidence>
<keyword evidence="3" id="KW-1003">Cell membrane</keyword>
<dbReference type="FunFam" id="3.40.50.300:FF:000134">
    <property type="entry name" value="Iron-enterobactin ABC transporter ATP-binding protein"/>
    <property type="match status" value="1"/>
</dbReference>
<keyword evidence="7" id="KW-0408">Iron</keyword>
<organism evidence="11 12">
    <name type="scientific">Microbacterium endophyticum</name>
    <dbReference type="NCBI Taxonomy" id="1526412"/>
    <lineage>
        <taxon>Bacteria</taxon>
        <taxon>Bacillati</taxon>
        <taxon>Actinomycetota</taxon>
        <taxon>Actinomycetes</taxon>
        <taxon>Micrococcales</taxon>
        <taxon>Microbacteriaceae</taxon>
        <taxon>Microbacterium</taxon>
    </lineage>
</organism>
<keyword evidence="4" id="KW-0410">Iron transport</keyword>